<evidence type="ECO:0000259" key="5">
    <source>
        <dbReference type="SMART" id="SM01086"/>
    </source>
</evidence>
<dbReference type="InterPro" id="IPR003959">
    <property type="entry name" value="ATPase_AAA_core"/>
</dbReference>
<evidence type="ECO:0000256" key="2">
    <source>
        <dbReference type="ARBA" id="ARBA00022840"/>
    </source>
</evidence>
<keyword evidence="6" id="KW-0378">Hydrolase</keyword>
<evidence type="ECO:0000256" key="3">
    <source>
        <dbReference type="ARBA" id="ARBA00023186"/>
    </source>
</evidence>
<dbReference type="EMBL" id="LR792683">
    <property type="protein sequence ID" value="CAB3395836.1"/>
    <property type="molecule type" value="Genomic_DNA"/>
</dbReference>
<dbReference type="PANTHER" id="PTHR11638">
    <property type="entry name" value="ATP-DEPENDENT CLP PROTEASE"/>
    <property type="match status" value="1"/>
</dbReference>
<dbReference type="GO" id="GO:0034605">
    <property type="term" value="P:cellular response to heat"/>
    <property type="evidence" value="ECO:0007669"/>
    <property type="project" value="TreeGrafter"/>
</dbReference>
<dbReference type="SMART" id="SM00382">
    <property type="entry name" value="AAA"/>
    <property type="match status" value="1"/>
</dbReference>
<dbReference type="InterPro" id="IPR001270">
    <property type="entry name" value="ClpA/B"/>
</dbReference>
<dbReference type="Pfam" id="PF07724">
    <property type="entry name" value="AAA_2"/>
    <property type="match status" value="1"/>
</dbReference>
<dbReference type="PRINTS" id="PR00300">
    <property type="entry name" value="CLPPROTEASEA"/>
</dbReference>
<dbReference type="CDD" id="cd19499">
    <property type="entry name" value="RecA-like_ClpB_Hsp104-like"/>
    <property type="match status" value="1"/>
</dbReference>
<protein>
    <submittedName>
        <fullName evidence="6">ATP-dependent protease ATP-binding subunit-like protein AmiB</fullName>
    </submittedName>
</protein>
<accession>A0A6F9EFW9</accession>
<feature type="domain" description="Clp ATPase C-terminal" evidence="5">
    <location>
        <begin position="271"/>
        <end position="363"/>
    </location>
</feature>
<proteinExistence type="predicted"/>
<dbReference type="GO" id="GO:0016887">
    <property type="term" value="F:ATP hydrolysis activity"/>
    <property type="evidence" value="ECO:0007669"/>
    <property type="project" value="InterPro"/>
</dbReference>
<dbReference type="Gene3D" id="1.10.8.60">
    <property type="match status" value="1"/>
</dbReference>
<evidence type="ECO:0000313" key="6">
    <source>
        <dbReference type="EMBL" id="CAB3395836.1"/>
    </source>
</evidence>
<evidence type="ECO:0000256" key="1">
    <source>
        <dbReference type="ARBA" id="ARBA00022741"/>
    </source>
</evidence>
<dbReference type="Gene3D" id="3.40.50.300">
    <property type="entry name" value="P-loop containing nucleotide triphosphate hydrolases"/>
    <property type="match status" value="1"/>
</dbReference>
<dbReference type="InterPro" id="IPR027417">
    <property type="entry name" value="P-loop_NTPase"/>
</dbReference>
<organism evidence="6 7">
    <name type="scientific">Kyrpidia spormannii</name>
    <dbReference type="NCBI Taxonomy" id="2055160"/>
    <lineage>
        <taxon>Bacteria</taxon>
        <taxon>Bacillati</taxon>
        <taxon>Bacillota</taxon>
        <taxon>Bacilli</taxon>
        <taxon>Bacillales</taxon>
        <taxon>Alicyclobacillaceae</taxon>
        <taxon>Kyrpidia</taxon>
    </lineage>
</organism>
<dbReference type="GO" id="GO:0005737">
    <property type="term" value="C:cytoplasm"/>
    <property type="evidence" value="ECO:0007669"/>
    <property type="project" value="TreeGrafter"/>
</dbReference>
<keyword evidence="6" id="KW-0645">Protease</keyword>
<dbReference type="GO" id="GO:0005524">
    <property type="term" value="F:ATP binding"/>
    <property type="evidence" value="ECO:0007669"/>
    <property type="project" value="UniProtKB-KW"/>
</dbReference>
<evidence type="ECO:0000313" key="7">
    <source>
        <dbReference type="Proteomes" id="UP000502196"/>
    </source>
</evidence>
<keyword evidence="2 6" id="KW-0067">ATP-binding</keyword>
<dbReference type="GO" id="GO:0008233">
    <property type="term" value="F:peptidase activity"/>
    <property type="evidence" value="ECO:0007669"/>
    <property type="project" value="UniProtKB-KW"/>
</dbReference>
<dbReference type="SMART" id="SM01086">
    <property type="entry name" value="ClpB_D2-small"/>
    <property type="match status" value="1"/>
</dbReference>
<dbReference type="InterPro" id="IPR003593">
    <property type="entry name" value="AAA+_ATPase"/>
</dbReference>
<dbReference type="PANTHER" id="PTHR11638:SF18">
    <property type="entry name" value="HEAT SHOCK PROTEIN 104"/>
    <property type="match status" value="1"/>
</dbReference>
<keyword evidence="1" id="KW-0547">Nucleotide-binding</keyword>
<dbReference type="GO" id="GO:0006508">
    <property type="term" value="P:proteolysis"/>
    <property type="evidence" value="ECO:0007669"/>
    <property type="project" value="UniProtKB-KW"/>
</dbReference>
<dbReference type="InterPro" id="IPR019489">
    <property type="entry name" value="Clp_ATPase_C"/>
</dbReference>
<evidence type="ECO:0000259" key="4">
    <source>
        <dbReference type="SMART" id="SM00382"/>
    </source>
</evidence>
<dbReference type="AlphaFoldDB" id="A0A6F9EFW9"/>
<gene>
    <name evidence="6" type="primary">amiB</name>
    <name evidence="6" type="ORF">COOX1_3109</name>
</gene>
<dbReference type="Proteomes" id="UP000502196">
    <property type="component" value="Chromosome"/>
</dbReference>
<dbReference type="InterPro" id="IPR050130">
    <property type="entry name" value="ClpA_ClpB"/>
</dbReference>
<sequence length="371" mass="42336">MPFVNDMLQSFAQQKIAKEEENTGPNQSTKSSSATVVTRFTFDVNKVMQHLKSHIAGQQEALNAIEQMLRLVRADIADPSRPLYIALFLGPTGVGKTEIVRLLAEALHGNREAFCRVDMNTLSQEHYAASLTGAPPGYVGSKEGTTILDKEKIEGSYRTPGIVLFDETEKASNTVLQTLLNVFDNGLMTVASGQITINFRNSLIFMTSNIGAREVQEYARRKSHSKLRHFLRVTRPLSIETTRKLIQEQLETRLSPEFLNRVDDIITFNWLDETAVEDIILLHIRQLNQRLLHHRVDIHLEPSMLAHLAEVGFDQRYGARSLKRAIRRYVEVPLAEYLLSRSWESEMPSERVIVAWRNGDTHFRKDLQKER</sequence>
<reference evidence="6 7" key="1">
    <citation type="submission" date="2020-04" db="EMBL/GenBank/DDBJ databases">
        <authorList>
            <person name="Hogendoorn C."/>
        </authorList>
    </citation>
    <scope>NUCLEOTIDE SEQUENCE [LARGE SCALE GENOMIC DNA]</scope>
    <source>
        <strain evidence="6">COOX1</strain>
    </source>
</reference>
<dbReference type="SUPFAM" id="SSF52540">
    <property type="entry name" value="P-loop containing nucleoside triphosphate hydrolases"/>
    <property type="match status" value="1"/>
</dbReference>
<keyword evidence="3" id="KW-0143">Chaperone</keyword>
<feature type="domain" description="AAA+ ATPase" evidence="4">
    <location>
        <begin position="82"/>
        <end position="229"/>
    </location>
</feature>
<dbReference type="Pfam" id="PF10431">
    <property type="entry name" value="ClpB_D2-small"/>
    <property type="match status" value="1"/>
</dbReference>
<name>A0A6F9EFW9_9BACL</name>